<dbReference type="InterPro" id="IPR036163">
    <property type="entry name" value="HMA_dom_sf"/>
</dbReference>
<dbReference type="PROSITE" id="PS50846">
    <property type="entry name" value="HMA_2"/>
    <property type="match status" value="1"/>
</dbReference>
<evidence type="ECO:0000313" key="2">
    <source>
        <dbReference type="EMBL" id="MCY9697526.1"/>
    </source>
</evidence>
<feature type="domain" description="HMA" evidence="1">
    <location>
        <begin position="2"/>
        <end position="68"/>
    </location>
</feature>
<dbReference type="CDD" id="cd00371">
    <property type="entry name" value="HMA"/>
    <property type="match status" value="1"/>
</dbReference>
<dbReference type="Gene3D" id="3.30.70.100">
    <property type="match status" value="1"/>
</dbReference>
<evidence type="ECO:0000313" key="3">
    <source>
        <dbReference type="Proteomes" id="UP001527099"/>
    </source>
</evidence>
<protein>
    <submittedName>
        <fullName evidence="2">Heavy-metal-associated domain-containing protein</fullName>
    </submittedName>
</protein>
<name>A0ABT4GMT8_9BACL</name>
<accession>A0ABT4GMT8</accession>
<dbReference type="Pfam" id="PF00403">
    <property type="entry name" value="HMA"/>
    <property type="match status" value="1"/>
</dbReference>
<dbReference type="SUPFAM" id="SSF55008">
    <property type="entry name" value="HMA, heavy metal-associated domain"/>
    <property type="match status" value="1"/>
</dbReference>
<organism evidence="2 3">
    <name type="scientific">Paenibacillus alginolyticus</name>
    <dbReference type="NCBI Taxonomy" id="59839"/>
    <lineage>
        <taxon>Bacteria</taxon>
        <taxon>Bacillati</taxon>
        <taxon>Bacillota</taxon>
        <taxon>Bacilli</taxon>
        <taxon>Bacillales</taxon>
        <taxon>Paenibacillaceae</taxon>
        <taxon>Paenibacillus</taxon>
    </lineage>
</organism>
<comment type="caution">
    <text evidence="2">The sequence shown here is derived from an EMBL/GenBank/DDBJ whole genome shotgun (WGS) entry which is preliminary data.</text>
</comment>
<evidence type="ECO:0000259" key="1">
    <source>
        <dbReference type="PROSITE" id="PS50846"/>
    </source>
</evidence>
<gene>
    <name evidence="2" type="ORF">M5X19_32410</name>
</gene>
<dbReference type="Proteomes" id="UP001527099">
    <property type="component" value="Unassembled WGS sequence"/>
</dbReference>
<sequence>MVTSTLVIQGMTNQDDSNKVSRALQQIWGINKVEVYLDRKEAIFSYDEKAATFDDFQQAVLELGFAVKTKDGFRSRSLHVWQLEHREGEASDAPNL</sequence>
<proteinExistence type="predicted"/>
<keyword evidence="3" id="KW-1185">Reference proteome</keyword>
<reference evidence="2 3" key="1">
    <citation type="submission" date="2022-05" db="EMBL/GenBank/DDBJ databases">
        <title>Genome Sequencing of Bee-Associated Microbes.</title>
        <authorList>
            <person name="Dunlap C."/>
        </authorList>
    </citation>
    <scope>NUCLEOTIDE SEQUENCE [LARGE SCALE GENOMIC DNA]</scope>
    <source>
        <strain evidence="2 3">NRRL B-14421</strain>
    </source>
</reference>
<dbReference type="RefSeq" id="WP_051253251.1">
    <property type="nucleotide sequence ID" value="NZ_JAMDMW010000078.1"/>
</dbReference>
<dbReference type="InterPro" id="IPR006121">
    <property type="entry name" value="HMA_dom"/>
</dbReference>
<dbReference type="EMBL" id="JAMDMX010000148">
    <property type="protein sequence ID" value="MCY9697526.1"/>
    <property type="molecule type" value="Genomic_DNA"/>
</dbReference>